<name>A0ABX0JUV7_9PROT</name>
<proteinExistence type="predicted"/>
<reference evidence="1 2" key="1">
    <citation type="journal article" date="2020" name="Int. J. Syst. Evol. Microbiol.">
        <title>Novel acetic acid bacteria from cider fermentations: Acetobacter conturbans sp. nov. and Acetobacter fallax sp. nov.</title>
        <authorList>
            <person name="Sombolestani A.S."/>
            <person name="Cleenwerck I."/>
            <person name="Cnockaert M."/>
            <person name="Borremans W."/>
            <person name="Wieme A.D."/>
            <person name="De Vuyst L."/>
            <person name="Vandamme P."/>
        </authorList>
    </citation>
    <scope>NUCLEOTIDE SEQUENCE [LARGE SCALE GENOMIC DNA]</scope>
    <source>
        <strain evidence="1 2">LMG 30640</strain>
    </source>
</reference>
<keyword evidence="2" id="KW-1185">Reference proteome</keyword>
<evidence type="ECO:0000313" key="2">
    <source>
        <dbReference type="Proteomes" id="UP000635278"/>
    </source>
</evidence>
<evidence type="ECO:0000313" key="1">
    <source>
        <dbReference type="EMBL" id="NHN86301.1"/>
    </source>
</evidence>
<dbReference type="EMBL" id="WOTB01000031">
    <property type="protein sequence ID" value="NHN86301.1"/>
    <property type="molecule type" value="Genomic_DNA"/>
</dbReference>
<gene>
    <name evidence="1" type="ORF">GOB93_16895</name>
</gene>
<comment type="caution">
    <text evidence="1">The sequence shown here is derived from an EMBL/GenBank/DDBJ whole genome shotgun (WGS) entry which is preliminary data.</text>
</comment>
<sequence length="100" mass="11295">MEARGNGRHWRLSDRLSVASDLARKWSVLKGILCVLRVGYPWWDMHERYGKWNSVNCSSIVGRTWCLGHPAWKRLTEPGLTDDGQHMIASGKAAGTKDDS</sequence>
<accession>A0ABX0JUV7</accession>
<protein>
    <submittedName>
        <fullName evidence="1">Transposase</fullName>
    </submittedName>
</protein>
<dbReference type="Proteomes" id="UP000635278">
    <property type="component" value="Unassembled WGS sequence"/>
</dbReference>
<organism evidence="1 2">
    <name type="scientific">Acetobacter musti</name>
    <dbReference type="NCBI Taxonomy" id="864732"/>
    <lineage>
        <taxon>Bacteria</taxon>
        <taxon>Pseudomonadati</taxon>
        <taxon>Pseudomonadota</taxon>
        <taxon>Alphaproteobacteria</taxon>
        <taxon>Acetobacterales</taxon>
        <taxon>Acetobacteraceae</taxon>
        <taxon>Acetobacter</taxon>
    </lineage>
</organism>